<dbReference type="RefSeq" id="WP_015753369.1">
    <property type="nucleotide sequence ID" value="NC_013222.1"/>
</dbReference>
<protein>
    <recommendedName>
        <fullName evidence="1">N-acetyltransferase domain-containing protein</fullName>
    </recommendedName>
</protein>
<dbReference type="EMBL" id="CP001712">
    <property type="protein sequence ID" value="EAR16612.1"/>
    <property type="molecule type" value="Genomic_DNA"/>
</dbReference>
<dbReference type="KEGG" id="rbi:RB2501_06920"/>
<dbReference type="InterPro" id="IPR039143">
    <property type="entry name" value="GNPNAT1-like"/>
</dbReference>
<keyword evidence="3" id="KW-1185">Reference proteome</keyword>
<dbReference type="GO" id="GO:0004343">
    <property type="term" value="F:glucosamine 6-phosphate N-acetyltransferase activity"/>
    <property type="evidence" value="ECO:0007669"/>
    <property type="project" value="TreeGrafter"/>
</dbReference>
<dbReference type="InterPro" id="IPR016181">
    <property type="entry name" value="Acyl_CoA_acyltransferase"/>
</dbReference>
<evidence type="ECO:0000259" key="1">
    <source>
        <dbReference type="PROSITE" id="PS51186"/>
    </source>
</evidence>
<dbReference type="InterPro" id="IPR000182">
    <property type="entry name" value="GNAT_dom"/>
</dbReference>
<dbReference type="CDD" id="cd04301">
    <property type="entry name" value="NAT_SF"/>
    <property type="match status" value="1"/>
</dbReference>
<dbReference type="Pfam" id="PF13673">
    <property type="entry name" value="Acetyltransf_10"/>
    <property type="match status" value="1"/>
</dbReference>
<dbReference type="HOGENOM" id="CLU_056607_3_0_10"/>
<dbReference type="Proteomes" id="UP000009049">
    <property type="component" value="Chromosome"/>
</dbReference>
<gene>
    <name evidence="2" type="ordered locus">RB2501_06920</name>
</gene>
<dbReference type="OrthoDB" id="9796171at2"/>
<organism evidence="2 3">
    <name type="scientific">Robiginitalea biformata (strain ATCC BAA-864 / DSM 15991 / KCTC 12146 / HTCC2501)</name>
    <dbReference type="NCBI Taxonomy" id="313596"/>
    <lineage>
        <taxon>Bacteria</taxon>
        <taxon>Pseudomonadati</taxon>
        <taxon>Bacteroidota</taxon>
        <taxon>Flavobacteriia</taxon>
        <taxon>Flavobacteriales</taxon>
        <taxon>Flavobacteriaceae</taxon>
        <taxon>Robiginitalea</taxon>
    </lineage>
</organism>
<dbReference type="STRING" id="313596.RB2501_06920"/>
<evidence type="ECO:0000313" key="3">
    <source>
        <dbReference type="Proteomes" id="UP000009049"/>
    </source>
</evidence>
<dbReference type="PANTHER" id="PTHR13355:SF11">
    <property type="entry name" value="GLUCOSAMINE 6-PHOSPHATE N-ACETYLTRANSFERASE"/>
    <property type="match status" value="1"/>
</dbReference>
<evidence type="ECO:0000313" key="2">
    <source>
        <dbReference type="EMBL" id="EAR16612.1"/>
    </source>
</evidence>
<name>A4CI54_ROBBH</name>
<dbReference type="eggNOG" id="COG2153">
    <property type="taxonomic scope" value="Bacteria"/>
</dbReference>
<dbReference type="SUPFAM" id="SSF55729">
    <property type="entry name" value="Acyl-CoA N-acyltransferases (Nat)"/>
    <property type="match status" value="1"/>
</dbReference>
<proteinExistence type="predicted"/>
<dbReference type="Gene3D" id="3.40.630.30">
    <property type="match status" value="1"/>
</dbReference>
<reference evidence="2 3" key="1">
    <citation type="journal article" date="2009" name="J. Bacteriol.">
        <title>Complete genome sequence of Robiginitalea biformata HTCC2501.</title>
        <authorList>
            <person name="Oh H.M."/>
            <person name="Giovannoni S.J."/>
            <person name="Lee K."/>
            <person name="Ferriera S."/>
            <person name="Johnson J."/>
            <person name="Cho J.C."/>
        </authorList>
    </citation>
    <scope>NUCLEOTIDE SEQUENCE [LARGE SCALE GENOMIC DNA]</scope>
    <source>
        <strain evidence="3">ATCC BAA-864 / HTCC2501 / KCTC 12146</strain>
    </source>
</reference>
<dbReference type="AlphaFoldDB" id="A4CI54"/>
<dbReference type="PANTHER" id="PTHR13355">
    <property type="entry name" value="GLUCOSAMINE 6-PHOSPHATE N-ACETYLTRANSFERASE"/>
    <property type="match status" value="1"/>
</dbReference>
<feature type="domain" description="N-acetyltransferase" evidence="1">
    <location>
        <begin position="6"/>
        <end position="148"/>
    </location>
</feature>
<dbReference type="PROSITE" id="PS51186">
    <property type="entry name" value="GNAT"/>
    <property type="match status" value="1"/>
</dbReference>
<sequence length="150" mass="17096">MDIKLFRFDELSTRQLYDVLKLRSEIFVVEQECIYLDPDGKDQPAYHLLGYEGDMLAAYTRIFAPGDYMDRASIGRVAVAEACRGRGYGREIMKASLEAVVDILECNEVAISAQAYLRQFYADFGFEISGDEYLEDGIPHIKMLWRAESG</sequence>
<accession>A4CI54</accession>